<name>A0A6A8AIH0_9HYPH</name>
<keyword evidence="3" id="KW-1185">Reference proteome</keyword>
<keyword evidence="1" id="KW-0732">Signal</keyword>
<accession>A0A6A8AIH0</accession>
<proteinExistence type="predicted"/>
<sequence length="145" mass="15542">MKPRSMIGALALALMTAVSAQAVEMVVYKEPYCGCCEEWAKAIQAAGVPLRMQAVDDMDAVKAKWGVPEYAWSCHTAVADGYVFEGHVPLEAVQRVLRERPDIVGVAVPGMPAGSLGMGDDPAASYDIVVIGKDGRQSVYMEVRP</sequence>
<dbReference type="AlphaFoldDB" id="A0A6A8AIH0"/>
<evidence type="ECO:0000313" key="3">
    <source>
        <dbReference type="Proteomes" id="UP000435138"/>
    </source>
</evidence>
<gene>
    <name evidence="2" type="ORF">GAO09_26040</name>
</gene>
<comment type="caution">
    <text evidence="2">The sequence shown here is derived from an EMBL/GenBank/DDBJ whole genome shotgun (WGS) entry which is preliminary data.</text>
</comment>
<dbReference type="RefSeq" id="WP_153359266.1">
    <property type="nucleotide sequence ID" value="NZ_JAYKOO010000001.1"/>
</dbReference>
<protein>
    <submittedName>
        <fullName evidence="2">DUF411 domain-containing protein</fullName>
    </submittedName>
</protein>
<reference evidence="2 3" key="1">
    <citation type="submission" date="2019-11" db="EMBL/GenBank/DDBJ databases">
        <title>Genome analysis of Rhizobacterium cereale a novel genus and species isolated from maize roots in North Spain.</title>
        <authorList>
            <person name="Menendez E."/>
            <person name="Flores-Felix J.D."/>
            <person name="Ramirez-Bahena M.-H."/>
            <person name="Igual J.M."/>
            <person name="Garcia-Fraile P."/>
            <person name="Peix A."/>
            <person name="Velazquez E."/>
        </authorList>
    </citation>
    <scope>NUCLEOTIDE SEQUENCE [LARGE SCALE GENOMIC DNA]</scope>
    <source>
        <strain evidence="2 3">RZME27</strain>
    </source>
</reference>
<evidence type="ECO:0000313" key="2">
    <source>
        <dbReference type="EMBL" id="MQY49500.1"/>
    </source>
</evidence>
<evidence type="ECO:0000256" key="1">
    <source>
        <dbReference type="SAM" id="SignalP"/>
    </source>
</evidence>
<organism evidence="2 3">
    <name type="scientific">Endobacterium cereale</name>
    <dbReference type="NCBI Taxonomy" id="2663029"/>
    <lineage>
        <taxon>Bacteria</taxon>
        <taxon>Pseudomonadati</taxon>
        <taxon>Pseudomonadota</taxon>
        <taxon>Alphaproteobacteria</taxon>
        <taxon>Hyphomicrobiales</taxon>
        <taxon>Rhizobiaceae</taxon>
        <taxon>Endobacterium</taxon>
    </lineage>
</organism>
<feature type="chain" id="PRO_5025611315" evidence="1">
    <location>
        <begin position="23"/>
        <end position="145"/>
    </location>
</feature>
<dbReference type="InterPro" id="IPR007332">
    <property type="entry name" value="DUF411"/>
</dbReference>
<dbReference type="Proteomes" id="UP000435138">
    <property type="component" value="Unassembled WGS sequence"/>
</dbReference>
<dbReference type="Pfam" id="PF04214">
    <property type="entry name" value="DUF411"/>
    <property type="match status" value="1"/>
</dbReference>
<dbReference type="EMBL" id="WIXI01000050">
    <property type="protein sequence ID" value="MQY49500.1"/>
    <property type="molecule type" value="Genomic_DNA"/>
</dbReference>
<feature type="signal peptide" evidence="1">
    <location>
        <begin position="1"/>
        <end position="22"/>
    </location>
</feature>